<feature type="transmembrane region" description="Helical" evidence="2">
    <location>
        <begin position="61"/>
        <end position="78"/>
    </location>
</feature>
<dbReference type="PANTHER" id="PTHR30487">
    <property type="entry name" value="TYPE 4 PREPILIN-LIKE PROTEINS LEADER PEPTIDE-PROCESSING ENZYME"/>
    <property type="match status" value="1"/>
</dbReference>
<dbReference type="AlphaFoldDB" id="A0A1L3SVR6"/>
<organism evidence="4 5">
    <name type="scientific">Aquibium oceanicum</name>
    <dbReference type="NCBI Taxonomy" id="1670800"/>
    <lineage>
        <taxon>Bacteria</taxon>
        <taxon>Pseudomonadati</taxon>
        <taxon>Pseudomonadota</taxon>
        <taxon>Alphaproteobacteria</taxon>
        <taxon>Hyphomicrobiales</taxon>
        <taxon>Phyllobacteriaceae</taxon>
        <taxon>Aquibium</taxon>
    </lineage>
</organism>
<dbReference type="Proteomes" id="UP000182840">
    <property type="component" value="Chromosome"/>
</dbReference>
<dbReference type="Pfam" id="PF01478">
    <property type="entry name" value="Peptidase_A24"/>
    <property type="match status" value="1"/>
</dbReference>
<keyword evidence="2" id="KW-0812">Transmembrane</keyword>
<dbReference type="Gene3D" id="1.20.120.1220">
    <property type="match status" value="1"/>
</dbReference>
<feature type="transmembrane region" description="Helical" evidence="2">
    <location>
        <begin position="31"/>
        <end position="49"/>
    </location>
</feature>
<dbReference type="EMBL" id="CP018171">
    <property type="protein sequence ID" value="APH73478.1"/>
    <property type="molecule type" value="Genomic_DNA"/>
</dbReference>
<evidence type="ECO:0000313" key="5">
    <source>
        <dbReference type="Proteomes" id="UP000182840"/>
    </source>
</evidence>
<evidence type="ECO:0000256" key="2">
    <source>
        <dbReference type="SAM" id="Phobius"/>
    </source>
</evidence>
<keyword evidence="5" id="KW-1185">Reference proteome</keyword>
<keyword evidence="2" id="KW-0472">Membrane</keyword>
<name>A0A1L3SVR6_9HYPH</name>
<evidence type="ECO:0000256" key="1">
    <source>
        <dbReference type="ARBA" id="ARBA00005801"/>
    </source>
</evidence>
<dbReference type="PANTHER" id="PTHR30487:SF0">
    <property type="entry name" value="PREPILIN LEADER PEPTIDASE_N-METHYLTRANSFERASE-RELATED"/>
    <property type="match status" value="1"/>
</dbReference>
<dbReference type="GO" id="GO:0004190">
    <property type="term" value="F:aspartic-type endopeptidase activity"/>
    <property type="evidence" value="ECO:0007669"/>
    <property type="project" value="InterPro"/>
</dbReference>
<dbReference type="InterPro" id="IPR000045">
    <property type="entry name" value="Prepilin_IV_endopep_pep"/>
</dbReference>
<keyword evidence="2" id="KW-1133">Transmembrane helix</keyword>
<evidence type="ECO:0000313" key="4">
    <source>
        <dbReference type="EMBL" id="APH73478.1"/>
    </source>
</evidence>
<gene>
    <name evidence="4" type="ORF">BSQ44_20465</name>
</gene>
<dbReference type="InterPro" id="IPR050882">
    <property type="entry name" value="Prepilin_peptidase/N-MTase"/>
</dbReference>
<sequence>MTPSAARRRGALIGAGLLAIAVLPRLAAQSWWVLIAGLVLCLVAAAIAVEDLTRMIIPDRYTIMIAVVALLLRLEATADPWAVGGSFAEGLAVGMAMAAISFAYVQLRGRSGIGFGDVKLLGASAMLVGVWGTGLQLLLASTAAVLFVIIRSWRKRRPLRAVSRVPFGTFLAPSAVLVWAWFPVHG</sequence>
<reference evidence="5" key="1">
    <citation type="submission" date="2016-11" db="EMBL/GenBank/DDBJ databases">
        <title>Mesorhizobium oceanicum sp. nov., isolated from deep seawater in South China Sea.</title>
        <authorList>
            <person name="Fu G.-Y."/>
        </authorList>
    </citation>
    <scope>NUCLEOTIDE SEQUENCE [LARGE SCALE GENOMIC DNA]</scope>
    <source>
        <strain evidence="5">B7</strain>
    </source>
</reference>
<dbReference type="GO" id="GO:0006465">
    <property type="term" value="P:signal peptide processing"/>
    <property type="evidence" value="ECO:0007669"/>
    <property type="project" value="TreeGrafter"/>
</dbReference>
<accession>A0A1L3SVR6</accession>
<dbReference type="STRING" id="1670800.BSQ44_20465"/>
<feature type="domain" description="Prepilin type IV endopeptidase peptidase" evidence="3">
    <location>
        <begin position="38"/>
        <end position="149"/>
    </location>
</feature>
<dbReference type="KEGG" id="meso:BSQ44_20465"/>
<comment type="similarity">
    <text evidence="1">Belongs to the peptidase A24 family.</text>
</comment>
<proteinExistence type="inferred from homology"/>
<feature type="transmembrane region" description="Helical" evidence="2">
    <location>
        <begin position="84"/>
        <end position="105"/>
    </location>
</feature>
<evidence type="ECO:0000259" key="3">
    <source>
        <dbReference type="Pfam" id="PF01478"/>
    </source>
</evidence>
<dbReference type="OrthoDB" id="9789291at2"/>
<protein>
    <recommendedName>
        <fullName evidence="3">Prepilin type IV endopeptidase peptidase domain-containing protein</fullName>
    </recommendedName>
</protein>
<feature type="transmembrane region" description="Helical" evidence="2">
    <location>
        <begin position="165"/>
        <end position="182"/>
    </location>
</feature>
<feature type="transmembrane region" description="Helical" evidence="2">
    <location>
        <begin position="137"/>
        <end position="153"/>
    </location>
</feature>
<dbReference type="RefSeq" id="WP_072606945.1">
    <property type="nucleotide sequence ID" value="NZ_CP018171.1"/>
</dbReference>
<dbReference type="GO" id="GO:0005886">
    <property type="term" value="C:plasma membrane"/>
    <property type="evidence" value="ECO:0007669"/>
    <property type="project" value="TreeGrafter"/>
</dbReference>